<feature type="transmembrane region" description="Helical" evidence="5">
    <location>
        <begin position="435"/>
        <end position="462"/>
    </location>
</feature>
<dbReference type="Proteomes" id="UP000188318">
    <property type="component" value="Unassembled WGS sequence"/>
</dbReference>
<dbReference type="SUPFAM" id="SSF103473">
    <property type="entry name" value="MFS general substrate transporter"/>
    <property type="match status" value="1"/>
</dbReference>
<keyword evidence="2 5" id="KW-0812">Transmembrane</keyword>
<gene>
    <name evidence="7" type="ORF">ASPCADRAFT_176654</name>
</gene>
<dbReference type="OrthoDB" id="3357846at2759"/>
<comment type="subcellular location">
    <subcellularLocation>
        <location evidence="1">Membrane</location>
        <topology evidence="1">Multi-pass membrane protein</topology>
    </subcellularLocation>
</comment>
<name>A0A1R3RAI6_ASPC5</name>
<keyword evidence="3 5" id="KW-1133">Transmembrane helix</keyword>
<proteinExistence type="predicted"/>
<evidence type="ECO:0000256" key="1">
    <source>
        <dbReference type="ARBA" id="ARBA00004141"/>
    </source>
</evidence>
<evidence type="ECO:0000256" key="2">
    <source>
        <dbReference type="ARBA" id="ARBA00022692"/>
    </source>
</evidence>
<reference evidence="8" key="1">
    <citation type="journal article" date="2017" name="Genome Biol.">
        <title>Comparative genomics reveals high biological diversity and specific adaptations in the industrially and medically important fungal genus Aspergillus.</title>
        <authorList>
            <person name="de Vries R.P."/>
            <person name="Riley R."/>
            <person name="Wiebenga A."/>
            <person name="Aguilar-Osorio G."/>
            <person name="Amillis S."/>
            <person name="Uchima C.A."/>
            <person name="Anderluh G."/>
            <person name="Asadollahi M."/>
            <person name="Askin M."/>
            <person name="Barry K."/>
            <person name="Battaglia E."/>
            <person name="Bayram O."/>
            <person name="Benocci T."/>
            <person name="Braus-Stromeyer S.A."/>
            <person name="Caldana C."/>
            <person name="Canovas D."/>
            <person name="Cerqueira G.C."/>
            <person name="Chen F."/>
            <person name="Chen W."/>
            <person name="Choi C."/>
            <person name="Clum A."/>
            <person name="Dos Santos R.A."/>
            <person name="Damasio A.R."/>
            <person name="Diallinas G."/>
            <person name="Emri T."/>
            <person name="Fekete E."/>
            <person name="Flipphi M."/>
            <person name="Freyberg S."/>
            <person name="Gallo A."/>
            <person name="Gournas C."/>
            <person name="Habgood R."/>
            <person name="Hainaut M."/>
            <person name="Harispe M.L."/>
            <person name="Henrissat B."/>
            <person name="Hilden K.S."/>
            <person name="Hope R."/>
            <person name="Hossain A."/>
            <person name="Karabika E."/>
            <person name="Karaffa L."/>
            <person name="Karanyi Z."/>
            <person name="Krasevec N."/>
            <person name="Kuo A."/>
            <person name="Kusch H."/>
            <person name="LaButti K."/>
            <person name="Lagendijk E.L."/>
            <person name="Lapidus A."/>
            <person name="Levasseur A."/>
            <person name="Lindquist E."/>
            <person name="Lipzen A."/>
            <person name="Logrieco A.F."/>
            <person name="MacCabe A."/>
            <person name="Maekelae M.R."/>
            <person name="Malavazi I."/>
            <person name="Melin P."/>
            <person name="Meyer V."/>
            <person name="Mielnichuk N."/>
            <person name="Miskei M."/>
            <person name="Molnar A.P."/>
            <person name="Mule G."/>
            <person name="Ngan C.Y."/>
            <person name="Orejas M."/>
            <person name="Orosz E."/>
            <person name="Ouedraogo J.P."/>
            <person name="Overkamp K.M."/>
            <person name="Park H.-S."/>
            <person name="Perrone G."/>
            <person name="Piumi F."/>
            <person name="Punt P.J."/>
            <person name="Ram A.F."/>
            <person name="Ramon A."/>
            <person name="Rauscher S."/>
            <person name="Record E."/>
            <person name="Riano-Pachon D.M."/>
            <person name="Robert V."/>
            <person name="Roehrig J."/>
            <person name="Ruller R."/>
            <person name="Salamov A."/>
            <person name="Salih N.S."/>
            <person name="Samson R.A."/>
            <person name="Sandor E."/>
            <person name="Sanguinetti M."/>
            <person name="Schuetze T."/>
            <person name="Sepcic K."/>
            <person name="Shelest E."/>
            <person name="Sherlock G."/>
            <person name="Sophianopoulou V."/>
            <person name="Squina F.M."/>
            <person name="Sun H."/>
            <person name="Susca A."/>
            <person name="Todd R.B."/>
            <person name="Tsang A."/>
            <person name="Unkles S.E."/>
            <person name="van de Wiele N."/>
            <person name="van Rossen-Uffink D."/>
            <person name="Oliveira J.V."/>
            <person name="Vesth T.C."/>
            <person name="Visser J."/>
            <person name="Yu J.-H."/>
            <person name="Zhou M."/>
            <person name="Andersen M.R."/>
            <person name="Archer D.B."/>
            <person name="Baker S.E."/>
            <person name="Benoit I."/>
            <person name="Brakhage A.A."/>
            <person name="Braus G.H."/>
            <person name="Fischer R."/>
            <person name="Frisvad J.C."/>
            <person name="Goldman G.H."/>
            <person name="Houbraken J."/>
            <person name="Oakley B."/>
            <person name="Pocsi I."/>
            <person name="Scazzocchio C."/>
            <person name="Seiboth B."/>
            <person name="vanKuyk P.A."/>
            <person name="Wortman J."/>
            <person name="Dyer P.S."/>
            <person name="Grigoriev I.V."/>
        </authorList>
    </citation>
    <scope>NUCLEOTIDE SEQUENCE [LARGE SCALE GENOMIC DNA]</scope>
    <source>
        <strain evidence="8">ITEM 5010</strain>
    </source>
</reference>
<feature type="transmembrane region" description="Helical" evidence="5">
    <location>
        <begin position="410"/>
        <end position="429"/>
    </location>
</feature>
<feature type="transmembrane region" description="Helical" evidence="5">
    <location>
        <begin position="100"/>
        <end position="120"/>
    </location>
</feature>
<evidence type="ECO:0000256" key="3">
    <source>
        <dbReference type="ARBA" id="ARBA00022989"/>
    </source>
</evidence>
<dbReference type="GO" id="GO:1990961">
    <property type="term" value="P:xenobiotic detoxification by transmembrane export across the plasma membrane"/>
    <property type="evidence" value="ECO:0007669"/>
    <property type="project" value="TreeGrafter"/>
</dbReference>
<dbReference type="PROSITE" id="PS50850">
    <property type="entry name" value="MFS"/>
    <property type="match status" value="1"/>
</dbReference>
<dbReference type="OMA" id="LYIPACY"/>
<evidence type="ECO:0000313" key="8">
    <source>
        <dbReference type="Proteomes" id="UP000188318"/>
    </source>
</evidence>
<dbReference type="EMBL" id="KV907510">
    <property type="protein sequence ID" value="OOF91495.1"/>
    <property type="molecule type" value="Genomic_DNA"/>
</dbReference>
<feature type="transmembrane region" description="Helical" evidence="5">
    <location>
        <begin position="326"/>
        <end position="349"/>
    </location>
</feature>
<feature type="transmembrane region" description="Helical" evidence="5">
    <location>
        <begin position="140"/>
        <end position="157"/>
    </location>
</feature>
<dbReference type="VEuPathDB" id="FungiDB:ASPCADRAFT_176654"/>
<dbReference type="InterPro" id="IPR011701">
    <property type="entry name" value="MFS"/>
</dbReference>
<dbReference type="Pfam" id="PF07690">
    <property type="entry name" value="MFS_1"/>
    <property type="match status" value="1"/>
</dbReference>
<dbReference type="GO" id="GO:0015244">
    <property type="term" value="F:fluconazole transmembrane transporter activity"/>
    <property type="evidence" value="ECO:0007669"/>
    <property type="project" value="TreeGrafter"/>
</dbReference>
<protein>
    <recommendedName>
        <fullName evidence="6">Major facilitator superfamily (MFS) profile domain-containing protein</fullName>
    </recommendedName>
</protein>
<evidence type="ECO:0000256" key="4">
    <source>
        <dbReference type="ARBA" id="ARBA00023136"/>
    </source>
</evidence>
<feature type="domain" description="Major facilitator superfamily (MFS) profile" evidence="6">
    <location>
        <begin position="102"/>
        <end position="535"/>
    </location>
</feature>
<organism evidence="7 8">
    <name type="scientific">Aspergillus carbonarius (strain ITEM 5010)</name>
    <dbReference type="NCBI Taxonomy" id="602072"/>
    <lineage>
        <taxon>Eukaryota</taxon>
        <taxon>Fungi</taxon>
        <taxon>Dikarya</taxon>
        <taxon>Ascomycota</taxon>
        <taxon>Pezizomycotina</taxon>
        <taxon>Eurotiomycetes</taxon>
        <taxon>Eurotiomycetidae</taxon>
        <taxon>Eurotiales</taxon>
        <taxon>Aspergillaceae</taxon>
        <taxon>Aspergillus</taxon>
        <taxon>Aspergillus subgen. Circumdati</taxon>
    </lineage>
</organism>
<feature type="transmembrane region" description="Helical" evidence="5">
    <location>
        <begin position="169"/>
        <end position="187"/>
    </location>
</feature>
<feature type="transmembrane region" description="Helical" evidence="5">
    <location>
        <begin position="369"/>
        <end position="389"/>
    </location>
</feature>
<accession>A0A1R3RAI6</accession>
<keyword evidence="4 5" id="KW-0472">Membrane</keyword>
<dbReference type="InterPro" id="IPR020846">
    <property type="entry name" value="MFS_dom"/>
</dbReference>
<dbReference type="Gene3D" id="1.20.1250.20">
    <property type="entry name" value="MFS general substrate transporter like domains"/>
    <property type="match status" value="1"/>
</dbReference>
<dbReference type="PANTHER" id="PTHR23502">
    <property type="entry name" value="MAJOR FACILITATOR SUPERFAMILY"/>
    <property type="match status" value="1"/>
</dbReference>
<evidence type="ECO:0000256" key="5">
    <source>
        <dbReference type="SAM" id="Phobius"/>
    </source>
</evidence>
<feature type="transmembrane region" description="Helical" evidence="5">
    <location>
        <begin position="232"/>
        <end position="252"/>
    </location>
</feature>
<keyword evidence="8" id="KW-1185">Reference proteome</keyword>
<feature type="transmembrane region" description="Helical" evidence="5">
    <location>
        <begin position="507"/>
        <end position="525"/>
    </location>
</feature>
<dbReference type="AlphaFoldDB" id="A0A1R3RAI6"/>
<dbReference type="STRING" id="602072.A0A1R3RAI6"/>
<dbReference type="InterPro" id="IPR036259">
    <property type="entry name" value="MFS_trans_sf"/>
</dbReference>
<feature type="transmembrane region" description="Helical" evidence="5">
    <location>
        <begin position="483"/>
        <end position="501"/>
    </location>
</feature>
<evidence type="ECO:0000259" key="6">
    <source>
        <dbReference type="PROSITE" id="PS50850"/>
    </source>
</evidence>
<dbReference type="CDD" id="cd17323">
    <property type="entry name" value="MFS_Tpo1_MDR_like"/>
    <property type="match status" value="1"/>
</dbReference>
<sequence length="535" mass="59413">MGYLKGYSCPLKSYWANFIQATPHPQLMVLQALRDSFLGQGLRLVAQPAWAQYREELDYPEIYITYVSKFEGQGSQVRTVDWYGLQDPENPQNWSPTKKAWVVFVIGFYSFVVYMAAPVYSLAEDAFQDEFQVNSAEASLGLALYVLGYGVGALLFSPLSEVPPIGRNVPYVVSFAIYIILSIPTAFAPDAVGFYLLRFLQGFFGSPCLATGGASISDVYHPDILPYPMTAWVYCIFCAPAVGTLIAGFVIPVLGWRFAMWEILMAAGPALICLLSLPETSAPTILHHRARRLQARDPSHLYLASTEIPPSWGTIIRESLLTPSRITLLDPILFVNIYTSLVYGIYYSFFEAFPLVYGPIYHFNLGETGTAFLALAIGTTISVIIYTLCNYTVLLPRAKSRARQEPEEHLTPALVACFGPPVALLLFGWSSRPGIHWIIPTLGIILYPACVFVLMQSVFLYIPACYPRHAASVFAASDFLRSAFACGAILFSRPMFINLGVGRGCSLLAGLTVACILGIYALRFYGERLRVRRRW</sequence>
<evidence type="ECO:0000313" key="7">
    <source>
        <dbReference type="EMBL" id="OOF91495.1"/>
    </source>
</evidence>
<dbReference type="GO" id="GO:0005886">
    <property type="term" value="C:plasma membrane"/>
    <property type="evidence" value="ECO:0007669"/>
    <property type="project" value="TreeGrafter"/>
</dbReference>
<dbReference type="PANTHER" id="PTHR23502:SF23">
    <property type="entry name" value="FLUCONAZOLE RESISTANCE PROTEIN 1"/>
    <property type="match status" value="1"/>
</dbReference>